<evidence type="ECO:0000256" key="1">
    <source>
        <dbReference type="SAM" id="MobiDB-lite"/>
    </source>
</evidence>
<accession>A0A2T9ZDR8</accession>
<dbReference type="AlphaFoldDB" id="A0A2T9ZDR8"/>
<reference evidence="2 3" key="1">
    <citation type="journal article" date="2018" name="MBio">
        <title>Comparative Genomics Reveals the Core Gene Toolbox for the Fungus-Insect Symbiosis.</title>
        <authorList>
            <person name="Wang Y."/>
            <person name="Stata M."/>
            <person name="Wang W."/>
            <person name="Stajich J.E."/>
            <person name="White M.M."/>
            <person name="Moncalvo J.M."/>
        </authorList>
    </citation>
    <scope>NUCLEOTIDE SEQUENCE [LARGE SCALE GENOMIC DNA]</scope>
    <source>
        <strain evidence="2 3">SC-DP-2</strain>
    </source>
</reference>
<dbReference type="EMBL" id="MBFS01000357">
    <property type="protein sequence ID" value="PVV02692.1"/>
    <property type="molecule type" value="Genomic_DNA"/>
</dbReference>
<keyword evidence="3" id="KW-1185">Reference proteome</keyword>
<protein>
    <recommendedName>
        <fullName evidence="4">Roadblock/LAMTOR2 domain-containing protein</fullName>
    </recommendedName>
</protein>
<evidence type="ECO:0000313" key="2">
    <source>
        <dbReference type="EMBL" id="PVV02692.1"/>
    </source>
</evidence>
<proteinExistence type="predicted"/>
<gene>
    <name evidence="2" type="ORF">BB560_002844</name>
</gene>
<comment type="caution">
    <text evidence="2">The sequence shown here is derived from an EMBL/GenBank/DDBJ whole genome shotgun (WGS) entry which is preliminary data.</text>
</comment>
<evidence type="ECO:0008006" key="4">
    <source>
        <dbReference type="Google" id="ProtNLM"/>
    </source>
</evidence>
<evidence type="ECO:0000313" key="3">
    <source>
        <dbReference type="Proteomes" id="UP000245609"/>
    </source>
</evidence>
<name>A0A2T9ZDR8_9FUNG</name>
<sequence>MGSIIHSTFSNEETLVKAKPLRKILELSSEIFETNETGTEGHERRKSEFELGVSPKKPNLNNSEAASNMISEPLNSIAESNFKLINIPDNKLQFLRLKSKQYEILICPSDEYVLVTYQIPQRE</sequence>
<organism evidence="2 3">
    <name type="scientific">Smittium megazygosporum</name>
    <dbReference type="NCBI Taxonomy" id="133381"/>
    <lineage>
        <taxon>Eukaryota</taxon>
        <taxon>Fungi</taxon>
        <taxon>Fungi incertae sedis</taxon>
        <taxon>Zoopagomycota</taxon>
        <taxon>Kickxellomycotina</taxon>
        <taxon>Harpellomycetes</taxon>
        <taxon>Harpellales</taxon>
        <taxon>Legeriomycetaceae</taxon>
        <taxon>Smittium</taxon>
    </lineage>
</organism>
<dbReference type="OrthoDB" id="9985637at2759"/>
<dbReference type="SUPFAM" id="SSF103196">
    <property type="entry name" value="Roadblock/LC7 domain"/>
    <property type="match status" value="1"/>
</dbReference>
<feature type="compositionally biased region" description="Basic and acidic residues" evidence="1">
    <location>
        <begin position="39"/>
        <end position="49"/>
    </location>
</feature>
<dbReference type="Proteomes" id="UP000245609">
    <property type="component" value="Unassembled WGS sequence"/>
</dbReference>
<dbReference type="Gene3D" id="3.30.450.30">
    <property type="entry name" value="Dynein light chain 2a, cytoplasmic"/>
    <property type="match status" value="1"/>
</dbReference>
<feature type="region of interest" description="Disordered" evidence="1">
    <location>
        <begin position="33"/>
        <end position="64"/>
    </location>
</feature>